<evidence type="ECO:0000313" key="3">
    <source>
        <dbReference type="Proteomes" id="UP000310249"/>
    </source>
</evidence>
<dbReference type="Proteomes" id="UP000310249">
    <property type="component" value="Unassembled WGS sequence"/>
</dbReference>
<organism evidence="2 3">
    <name type="scientific">Pseudoalteromonas rubra</name>
    <dbReference type="NCBI Taxonomy" id="43658"/>
    <lineage>
        <taxon>Bacteria</taxon>
        <taxon>Pseudomonadati</taxon>
        <taxon>Pseudomonadota</taxon>
        <taxon>Gammaproteobacteria</taxon>
        <taxon>Alteromonadales</taxon>
        <taxon>Pseudoalteromonadaceae</taxon>
        <taxon>Pseudoalteromonas</taxon>
    </lineage>
</organism>
<dbReference type="PANTHER" id="PTHR48098:SF6">
    <property type="entry name" value="FERRI-BACILLIBACTIN ESTERASE BESA"/>
    <property type="match status" value="1"/>
</dbReference>
<dbReference type="Pfam" id="PF00756">
    <property type="entry name" value="Esterase"/>
    <property type="match status" value="1"/>
</dbReference>
<sequence length="278" mass="31812">MVYSMNSLLKMVTRIFLCSLAMSLVACGGSSDSGTTQQYLPAQPFMPGERLQLDAISSTYTGVSYPLKIYLPQNRTANKTYPVIYTLDAEWRFETIADSLDKNKMEVILVGVENYVDEGYQHRESYSQWPLAADYFAFISNELAPYIETQYPVNQADRTIMGHSNTGLFVGLVLLMDDPHQPFFRRHVSIDGSFWAHTELTSQMVDDRRLLNQTLKSRTILVGANGRVGNVVYVRKFDDWLERANFSQLDLTYLEYEQEHIPVVAHSVDEVLTTLYRE</sequence>
<proteinExistence type="predicted"/>
<reference evidence="3" key="2">
    <citation type="submission" date="2019-06" db="EMBL/GenBank/DDBJ databases">
        <title>Co-occurence of chitin degradation, pigmentation and bioactivity in marine Pseudoalteromonas.</title>
        <authorList>
            <person name="Sonnenschein E.C."/>
            <person name="Bech P.K."/>
        </authorList>
    </citation>
    <scope>NUCLEOTIDE SEQUENCE [LARGE SCALE GENOMIC DNA]</scope>
    <source>
        <strain evidence="3">S2676</strain>
    </source>
</reference>
<evidence type="ECO:0000313" key="2">
    <source>
        <dbReference type="EMBL" id="TMP30429.1"/>
    </source>
</evidence>
<comment type="caution">
    <text evidence="2">The sequence shown here is derived from an EMBL/GenBank/DDBJ whole genome shotgun (WGS) entry which is preliminary data.</text>
</comment>
<dbReference type="OrthoDB" id="9784036at2"/>
<dbReference type="PANTHER" id="PTHR48098">
    <property type="entry name" value="ENTEROCHELIN ESTERASE-RELATED"/>
    <property type="match status" value="1"/>
</dbReference>
<gene>
    <name evidence="2" type="ORF">CWB99_06725</name>
</gene>
<dbReference type="AlphaFoldDB" id="A0A5S3WPY3"/>
<evidence type="ECO:0008006" key="4">
    <source>
        <dbReference type="Google" id="ProtNLM"/>
    </source>
</evidence>
<evidence type="ECO:0000256" key="1">
    <source>
        <dbReference type="SAM" id="SignalP"/>
    </source>
</evidence>
<name>A0A5S3WPY3_9GAMM</name>
<dbReference type="InterPro" id="IPR029058">
    <property type="entry name" value="AB_hydrolase_fold"/>
</dbReference>
<dbReference type="EMBL" id="PNCI01000013">
    <property type="protein sequence ID" value="TMP30429.1"/>
    <property type="molecule type" value="Genomic_DNA"/>
</dbReference>
<accession>A0A5S3WPY3</accession>
<protein>
    <recommendedName>
        <fullName evidence="4">Esterase</fullName>
    </recommendedName>
</protein>
<dbReference type="Gene3D" id="3.40.50.1820">
    <property type="entry name" value="alpha/beta hydrolase"/>
    <property type="match status" value="1"/>
</dbReference>
<feature type="chain" id="PRO_5024294273" description="Esterase" evidence="1">
    <location>
        <begin position="27"/>
        <end position="278"/>
    </location>
</feature>
<dbReference type="SUPFAM" id="SSF53474">
    <property type="entry name" value="alpha/beta-Hydrolases"/>
    <property type="match status" value="1"/>
</dbReference>
<dbReference type="InterPro" id="IPR000801">
    <property type="entry name" value="Esterase-like"/>
</dbReference>
<dbReference type="InterPro" id="IPR050583">
    <property type="entry name" value="Mycobacterial_A85_antigen"/>
</dbReference>
<keyword evidence="1" id="KW-0732">Signal</keyword>
<feature type="signal peptide" evidence="1">
    <location>
        <begin position="1"/>
        <end position="26"/>
    </location>
</feature>
<reference evidence="2 3" key="1">
    <citation type="submission" date="2018-01" db="EMBL/GenBank/DDBJ databases">
        <authorList>
            <person name="Paulsen S."/>
            <person name="Gram L.K."/>
        </authorList>
    </citation>
    <scope>NUCLEOTIDE SEQUENCE [LARGE SCALE GENOMIC DNA]</scope>
    <source>
        <strain evidence="2 3">S2676</strain>
    </source>
</reference>